<dbReference type="OrthoDB" id="4481397at2"/>
<feature type="chain" id="PRO_5039346824" description="SdpI/YhfL protein family protein" evidence="2">
    <location>
        <begin position="23"/>
        <end position="122"/>
    </location>
</feature>
<sequence length="122" mass="12010">MGAYISLVVAVALLAAATGAVAGASSRGTLARNDAVGIRTKATKSSDAAWDVGHRAAVPAMRATAWFGAATVLIGVVVAFIVRPGETPGAEITVPVVGFLGEIVGTVAAARVADRAARAALG</sequence>
<reference evidence="4" key="1">
    <citation type="submission" date="2017-11" db="EMBL/GenBank/DDBJ databases">
        <title>Otitis media/interna in a cat caused by the recently described species Corynebacterium provencense.</title>
        <authorList>
            <person name="Kittl S."/>
            <person name="Brodard I."/>
            <person name="Rychener L."/>
            <person name="Jores J."/>
            <person name="Roosje P."/>
            <person name="Gobeli Brawand S."/>
        </authorList>
    </citation>
    <scope>NUCLEOTIDE SEQUENCE [LARGE SCALE GENOMIC DNA]</scope>
    <source>
        <strain evidence="4">17KM38</strain>
    </source>
</reference>
<evidence type="ECO:0008006" key="5">
    <source>
        <dbReference type="Google" id="ProtNLM"/>
    </source>
</evidence>
<keyword evidence="1" id="KW-1133">Transmembrane helix</keyword>
<keyword evidence="2" id="KW-0732">Signal</keyword>
<evidence type="ECO:0000256" key="1">
    <source>
        <dbReference type="SAM" id="Phobius"/>
    </source>
</evidence>
<organism evidence="3 4">
    <name type="scientific">Corynebacterium provencense</name>
    <dbReference type="NCBI Taxonomy" id="1737425"/>
    <lineage>
        <taxon>Bacteria</taxon>
        <taxon>Bacillati</taxon>
        <taxon>Actinomycetota</taxon>
        <taxon>Actinomycetes</taxon>
        <taxon>Mycobacteriales</taxon>
        <taxon>Corynebacteriaceae</taxon>
        <taxon>Corynebacterium</taxon>
    </lineage>
</organism>
<dbReference type="EMBL" id="CP024988">
    <property type="protein sequence ID" value="AWT24897.1"/>
    <property type="molecule type" value="Genomic_DNA"/>
</dbReference>
<dbReference type="AlphaFoldDB" id="A0A2Z3YSA3"/>
<dbReference type="InterPro" id="IPR025962">
    <property type="entry name" value="SdpI/YhfL"/>
</dbReference>
<evidence type="ECO:0000313" key="3">
    <source>
        <dbReference type="EMBL" id="AWT24897.1"/>
    </source>
</evidence>
<keyword evidence="4" id="KW-1185">Reference proteome</keyword>
<name>A0A2Z3YSA3_9CORY</name>
<evidence type="ECO:0000256" key="2">
    <source>
        <dbReference type="SAM" id="SignalP"/>
    </source>
</evidence>
<feature type="transmembrane region" description="Helical" evidence="1">
    <location>
        <begin position="63"/>
        <end position="82"/>
    </location>
</feature>
<evidence type="ECO:0000313" key="4">
    <source>
        <dbReference type="Proteomes" id="UP000247696"/>
    </source>
</evidence>
<keyword evidence="1" id="KW-0472">Membrane</keyword>
<accession>A0A2Z3YSA3</accession>
<keyword evidence="1" id="KW-0812">Transmembrane</keyword>
<dbReference type="Pfam" id="PF13630">
    <property type="entry name" value="SdpI"/>
    <property type="match status" value="1"/>
</dbReference>
<gene>
    <name evidence="3" type="ORF">Csp1_00600</name>
</gene>
<feature type="signal peptide" evidence="2">
    <location>
        <begin position="1"/>
        <end position="22"/>
    </location>
</feature>
<dbReference type="STRING" id="1737425.GCA_900049755_01845"/>
<dbReference type="RefSeq" id="WP_110480760.1">
    <property type="nucleotide sequence ID" value="NZ_CP024988.1"/>
</dbReference>
<protein>
    <recommendedName>
        <fullName evidence="5">SdpI/YhfL protein family protein</fullName>
    </recommendedName>
</protein>
<dbReference type="Proteomes" id="UP000247696">
    <property type="component" value="Chromosome"/>
</dbReference>
<proteinExistence type="predicted"/>
<dbReference type="KEGG" id="cpre:Csp1_00600"/>